<keyword evidence="3" id="KW-1185">Reference proteome</keyword>
<dbReference type="Pfam" id="PF15638">
    <property type="entry name" value="Tox-MPTase2"/>
    <property type="match status" value="1"/>
</dbReference>
<sequence length="293" mass="34277">MIIRKHNIELKDLSTSEMARFRQIMLGIWRQQIEDDKNAHEMAKSIRENYVDKNKLDESIFEKSYENDIFYVNEDGVIFKVEIDKSNYINVVLHNGKRMLFSDLDISASTFSWNNTNRQIAANIVGYYGKQLNIKEIGVNYDISDKNYAYTDVTKKIWLHPTSSGGIDPILNNKYNLKSILFHEHNHQKEFKKPKDYTYSDHAKVYLKQFQHDIFKKTSKKFKEGQIANFIQYIDYAAGHKEAGWQDLLKEFNKSKILDGYYINYRESGGTQLIDNKGNILVIEIPSPLNGPH</sequence>
<dbReference type="RefSeq" id="WP_065450604.1">
    <property type="nucleotide sequence ID" value="NZ_LVEN01000035.1"/>
</dbReference>
<dbReference type="InterPro" id="IPR028914">
    <property type="entry name" value="Tox-MPTase2_dom"/>
</dbReference>
<dbReference type="Proteomes" id="UP000093343">
    <property type="component" value="Unassembled WGS sequence"/>
</dbReference>
<proteinExistence type="predicted"/>
<dbReference type="EMBL" id="LVEN01000035">
    <property type="protein sequence ID" value="OCB72098.1"/>
    <property type="molecule type" value="Genomic_DNA"/>
</dbReference>
<evidence type="ECO:0000259" key="1">
    <source>
        <dbReference type="Pfam" id="PF15638"/>
    </source>
</evidence>
<feature type="domain" description="Tox-MPTase2" evidence="1">
    <location>
        <begin position="70"/>
        <end position="237"/>
    </location>
</feature>
<gene>
    <name evidence="2" type="ORF">FLP_16415</name>
</gene>
<evidence type="ECO:0000313" key="2">
    <source>
        <dbReference type="EMBL" id="OCB72098.1"/>
    </source>
</evidence>
<comment type="caution">
    <text evidence="2">The sequence shown here is derived from an EMBL/GenBank/DDBJ whole genome shotgun (WGS) entry which is preliminary data.</text>
</comment>
<name>A0ABX2XGJ7_9FLAO</name>
<evidence type="ECO:0000313" key="3">
    <source>
        <dbReference type="Proteomes" id="UP000093343"/>
    </source>
</evidence>
<reference evidence="3" key="1">
    <citation type="submission" date="2016-03" db="EMBL/GenBank/DDBJ databases">
        <title>Draft genome sequence of Paenibacillus glacialis DSM 22343.</title>
        <authorList>
            <person name="Shin S.-K."/>
            <person name="Yi H."/>
        </authorList>
    </citation>
    <scope>NUCLEOTIDE SEQUENCE [LARGE SCALE GENOMIC DNA]</scope>
    <source>
        <strain evidence="3">CCUG 60099</strain>
    </source>
</reference>
<protein>
    <recommendedName>
        <fullName evidence="1">Tox-MPTase2 domain-containing protein</fullName>
    </recommendedName>
</protein>
<accession>A0ABX2XGJ7</accession>
<organism evidence="2 3">
    <name type="scientific">Flavobacterium piscis</name>
    <dbReference type="NCBI Taxonomy" id="1114874"/>
    <lineage>
        <taxon>Bacteria</taxon>
        <taxon>Pseudomonadati</taxon>
        <taxon>Bacteroidota</taxon>
        <taxon>Flavobacteriia</taxon>
        <taxon>Flavobacteriales</taxon>
        <taxon>Flavobacteriaceae</taxon>
        <taxon>Flavobacterium</taxon>
    </lineage>
</organism>